<gene>
    <name evidence="1" type="ORF">HSBGL_1476</name>
</gene>
<name>A0A897NLT4_9EURY</name>
<sequence>MFRTSFGRDRAVGTSAISGISSNGSSHGTVYLIVDTISKIATTDRMIAAPRTFSPAGPDPRV</sequence>
<dbReference type="EMBL" id="CP064789">
    <property type="protein sequence ID" value="QSG11893.1"/>
    <property type="molecule type" value="Genomic_DNA"/>
</dbReference>
<protein>
    <submittedName>
        <fullName evidence="1">Uncharacterized protein</fullName>
    </submittedName>
</protein>
<dbReference type="Proteomes" id="UP000663305">
    <property type="component" value="Chromosome"/>
</dbReference>
<evidence type="ECO:0000313" key="1">
    <source>
        <dbReference type="EMBL" id="QSG11893.1"/>
    </source>
</evidence>
<proteinExistence type="predicted"/>
<organism evidence="1 2">
    <name type="scientific">Halapricum desulfuricans</name>
    <dbReference type="NCBI Taxonomy" id="2841257"/>
    <lineage>
        <taxon>Archaea</taxon>
        <taxon>Methanobacteriati</taxon>
        <taxon>Methanobacteriota</taxon>
        <taxon>Stenosarchaea group</taxon>
        <taxon>Halobacteria</taxon>
        <taxon>Halobacteriales</taxon>
        <taxon>Haloarculaceae</taxon>
        <taxon>Halapricum</taxon>
    </lineage>
</organism>
<reference evidence="1" key="1">
    <citation type="submission" date="2020-11" db="EMBL/GenBank/DDBJ databases">
        <title>Carbohydrate-dependent, anaerobic sulfur respiration: A novel catabolism in halophilic archaea.</title>
        <authorList>
            <person name="Sorokin D.Y."/>
            <person name="Messina E."/>
            <person name="Smedile F."/>
            <person name="La Cono V."/>
            <person name="Hallsworth J.E."/>
            <person name="Yakimov M.M."/>
        </authorList>
    </citation>
    <scope>NUCLEOTIDE SEQUENCE</scope>
    <source>
        <strain evidence="1">HSR-Bgl</strain>
    </source>
</reference>
<dbReference type="AlphaFoldDB" id="A0A897NLT4"/>
<evidence type="ECO:0000313" key="2">
    <source>
        <dbReference type="Proteomes" id="UP000663305"/>
    </source>
</evidence>
<accession>A0A897NLT4</accession>